<reference evidence="10" key="1">
    <citation type="submission" date="2013-04" db="EMBL/GenBank/DDBJ databases">
        <title>The genome sequencing project of 58 acetic acid bacteria.</title>
        <authorList>
            <person name="Okamoto-Kainuma A."/>
            <person name="Ishikawa M."/>
            <person name="Umino S."/>
            <person name="Koizumi Y."/>
            <person name="Shiwa Y."/>
            <person name="Yoshikawa H."/>
            <person name="Matsutani M."/>
            <person name="Matsushita K."/>
        </authorList>
    </citation>
    <scope>NUCLEOTIDE SEQUENCE</scope>
    <source>
        <strain evidence="10">DSM 15669</strain>
    </source>
</reference>
<dbReference type="GO" id="GO:0016779">
    <property type="term" value="F:nucleotidyltransferase activity"/>
    <property type="evidence" value="ECO:0007669"/>
    <property type="project" value="UniProtKB-KW"/>
</dbReference>
<feature type="domain" description="HD" evidence="9">
    <location>
        <begin position="459"/>
        <end position="581"/>
    </location>
</feature>
<dbReference type="InterPro" id="IPR045865">
    <property type="entry name" value="ACT-like_dom_sf"/>
</dbReference>
<comment type="cofactor">
    <cofactor evidence="7">
        <name>Mg(2+)</name>
        <dbReference type="ChEBI" id="CHEBI:18420"/>
    </cofactor>
</comment>
<dbReference type="Gene3D" id="3.30.70.260">
    <property type="match status" value="1"/>
</dbReference>
<evidence type="ECO:0000256" key="6">
    <source>
        <dbReference type="ARBA" id="ARBA00023268"/>
    </source>
</evidence>
<dbReference type="PROSITE" id="PS51831">
    <property type="entry name" value="HD"/>
    <property type="match status" value="1"/>
</dbReference>
<dbReference type="NCBIfam" id="TIGR01693">
    <property type="entry name" value="UTase_glnD"/>
    <property type="match status" value="1"/>
</dbReference>
<feature type="region of interest" description="Uridylyltransferase" evidence="7">
    <location>
        <begin position="1"/>
        <end position="333"/>
    </location>
</feature>
<dbReference type="SUPFAM" id="SSF81301">
    <property type="entry name" value="Nucleotidyltransferase"/>
    <property type="match status" value="1"/>
</dbReference>
<dbReference type="CDD" id="cd04899">
    <property type="entry name" value="ACT_ACR-UUR-like_2"/>
    <property type="match status" value="1"/>
</dbReference>
<comment type="function">
    <text evidence="7">Modifies, by uridylylation and deuridylylation, the PII regulatory proteins (GlnB and homologs), in response to the nitrogen status of the cell that GlnD senses through the glutamine level. Under low glutamine levels, catalyzes the conversion of the PII proteins and UTP to PII-UMP and PPi, while under higher glutamine levels, GlnD hydrolyzes PII-UMP to PII and UMP (deuridylylation). Thus, controls uridylylation state and activity of the PII proteins, and plays an important role in the regulation of nitrogen metabolism.</text>
</comment>
<comment type="caution">
    <text evidence="7">Lacks conserved residue(s) required for the propagation of feature annotation.</text>
</comment>
<dbReference type="InterPro" id="IPR010043">
    <property type="entry name" value="UTase/UR"/>
</dbReference>
<dbReference type="NCBIfam" id="NF003467">
    <property type="entry name" value="PRK05092.1"/>
    <property type="match status" value="1"/>
</dbReference>
<dbReference type="EMBL" id="BAQD01000010">
    <property type="protein sequence ID" value="GBQ06278.1"/>
    <property type="molecule type" value="Genomic_DNA"/>
</dbReference>
<feature type="domain" description="ACT" evidence="8">
    <location>
        <begin position="814"/>
        <end position="891"/>
    </location>
</feature>
<dbReference type="PANTHER" id="PTHR47320">
    <property type="entry name" value="BIFUNCTIONAL URIDYLYLTRANSFERASE/URIDYLYL-REMOVING ENZYME"/>
    <property type="match status" value="1"/>
</dbReference>
<keyword evidence="6 7" id="KW-0511">Multifunctional enzyme</keyword>
<evidence type="ECO:0000313" key="11">
    <source>
        <dbReference type="Proteomes" id="UP001062901"/>
    </source>
</evidence>
<comment type="similarity">
    <text evidence="7">Belongs to the GlnD family.</text>
</comment>
<evidence type="ECO:0000259" key="8">
    <source>
        <dbReference type="PROSITE" id="PS51671"/>
    </source>
</evidence>
<dbReference type="CDD" id="cd00077">
    <property type="entry name" value="HDc"/>
    <property type="match status" value="1"/>
</dbReference>
<dbReference type="SMART" id="SM00471">
    <property type="entry name" value="HDc"/>
    <property type="match status" value="1"/>
</dbReference>
<evidence type="ECO:0000256" key="4">
    <source>
        <dbReference type="ARBA" id="ARBA00022801"/>
    </source>
</evidence>
<name>A0ABQ0NYK1_9PROT</name>
<keyword evidence="1 7" id="KW-0808">Transferase</keyword>
<keyword evidence="2 7" id="KW-0548">Nucleotidyltransferase</keyword>
<dbReference type="SUPFAM" id="SSF109604">
    <property type="entry name" value="HD-domain/PDEase-like"/>
    <property type="match status" value="1"/>
</dbReference>
<comment type="domain">
    <text evidence="7">Has four distinct domains: an N-terminal nucleotidyltransferase (NT) domain responsible for UTase activity, a central HD domain that encodes UR activity, and two C-terminal ACT domains that seem to have a role in glutamine sensing.</text>
</comment>
<dbReference type="InterPro" id="IPR013546">
    <property type="entry name" value="PII_UdlTrfase/GS_AdlTrfase"/>
</dbReference>
<dbReference type="Pfam" id="PF01966">
    <property type="entry name" value="HD"/>
    <property type="match status" value="1"/>
</dbReference>
<dbReference type="EC" id="3.1.4.-" evidence="7"/>
<dbReference type="Gene3D" id="1.10.3090.10">
    <property type="entry name" value="cca-adding enzyme, domain 2"/>
    <property type="match status" value="1"/>
</dbReference>
<dbReference type="PANTHER" id="PTHR47320:SF1">
    <property type="entry name" value="BIFUNCTIONAL URIDYLYLTRANSFERASE_URIDYLYL-REMOVING ENZYME"/>
    <property type="match status" value="1"/>
</dbReference>
<dbReference type="EC" id="2.7.7.59" evidence="7"/>
<dbReference type="InterPro" id="IPR006674">
    <property type="entry name" value="HD_domain"/>
</dbReference>
<organism evidence="10 11">
    <name type="scientific">Saccharibacter floricola DSM 15669</name>
    <dbReference type="NCBI Taxonomy" id="1123227"/>
    <lineage>
        <taxon>Bacteria</taxon>
        <taxon>Pseudomonadati</taxon>
        <taxon>Pseudomonadota</taxon>
        <taxon>Alphaproteobacteria</taxon>
        <taxon>Acetobacterales</taxon>
        <taxon>Acetobacteraceae</taxon>
        <taxon>Saccharibacter</taxon>
    </lineage>
</organism>
<dbReference type="CDD" id="cd05401">
    <property type="entry name" value="NT_GlnE_GlnD_like"/>
    <property type="match status" value="1"/>
</dbReference>
<evidence type="ECO:0000256" key="2">
    <source>
        <dbReference type="ARBA" id="ARBA00022695"/>
    </source>
</evidence>
<dbReference type="PROSITE" id="PS51671">
    <property type="entry name" value="ACT"/>
    <property type="match status" value="2"/>
</dbReference>
<gene>
    <name evidence="7" type="primary">glnD</name>
    <name evidence="10" type="ORF">AA15669_0863</name>
</gene>
<evidence type="ECO:0000256" key="3">
    <source>
        <dbReference type="ARBA" id="ARBA00022737"/>
    </source>
</evidence>
<dbReference type="Proteomes" id="UP001062901">
    <property type="component" value="Unassembled WGS sequence"/>
</dbReference>
<comment type="caution">
    <text evidence="10">The sequence shown here is derived from an EMBL/GenBank/DDBJ whole genome shotgun (WGS) entry which is preliminary data.</text>
</comment>
<evidence type="ECO:0000256" key="7">
    <source>
        <dbReference type="HAMAP-Rule" id="MF_00277"/>
    </source>
</evidence>
<accession>A0ABQ0NYK1</accession>
<proteinExistence type="inferred from homology"/>
<keyword evidence="3" id="KW-0677">Repeat</keyword>
<dbReference type="InterPro" id="IPR002912">
    <property type="entry name" value="ACT_dom"/>
</dbReference>
<comment type="catalytic activity">
    <reaction evidence="7">
        <text>[protein-PII]-L-tyrosine + UTP = [protein-PII]-uridylyl-L-tyrosine + diphosphate</text>
        <dbReference type="Rhea" id="RHEA:13673"/>
        <dbReference type="Rhea" id="RHEA-COMP:12147"/>
        <dbReference type="Rhea" id="RHEA-COMP:12148"/>
        <dbReference type="ChEBI" id="CHEBI:33019"/>
        <dbReference type="ChEBI" id="CHEBI:46398"/>
        <dbReference type="ChEBI" id="CHEBI:46858"/>
        <dbReference type="ChEBI" id="CHEBI:90602"/>
        <dbReference type="EC" id="2.7.7.59"/>
    </reaction>
</comment>
<evidence type="ECO:0000313" key="10">
    <source>
        <dbReference type="EMBL" id="GBQ06278.1"/>
    </source>
</evidence>
<evidence type="ECO:0000256" key="1">
    <source>
        <dbReference type="ARBA" id="ARBA00022679"/>
    </source>
</evidence>
<evidence type="ECO:0000259" key="9">
    <source>
        <dbReference type="PROSITE" id="PS51831"/>
    </source>
</evidence>
<dbReference type="CDD" id="cd04900">
    <property type="entry name" value="ACT_UUR-like_1"/>
    <property type="match status" value="1"/>
</dbReference>
<dbReference type="InterPro" id="IPR003607">
    <property type="entry name" value="HD/PDEase_dom"/>
</dbReference>
<dbReference type="SUPFAM" id="SSF81593">
    <property type="entry name" value="Nucleotidyltransferase substrate binding subunit/domain"/>
    <property type="match status" value="1"/>
</dbReference>
<keyword evidence="4 7" id="KW-0378">Hydrolase</keyword>
<protein>
    <recommendedName>
        <fullName evidence="7">Bifunctional uridylyltransferase/uridylyl-removing enzyme</fullName>
        <shortName evidence="7">UTase/UR</shortName>
    </recommendedName>
    <alternativeName>
        <fullName evidence="7">Bifunctional [protein-PII] modification enzyme</fullName>
    </alternativeName>
    <alternativeName>
        <fullName evidence="7">Bifunctional nitrogen sensor protein</fullName>
    </alternativeName>
    <domain>
        <recommendedName>
            <fullName evidence="7">[Protein-PII] uridylyltransferase</fullName>
            <shortName evidence="7">PII uridylyltransferase</shortName>
            <shortName evidence="7">UTase</shortName>
            <ecNumber evidence="7">2.7.7.59</ecNumber>
        </recommendedName>
    </domain>
    <domain>
        <recommendedName>
            <fullName evidence="7">[Protein-PII]-UMP uridylyl-removing enzyme</fullName>
            <shortName evidence="7">UR</shortName>
            <ecNumber evidence="7">3.1.4.-</ecNumber>
        </recommendedName>
    </domain>
</protein>
<dbReference type="InterPro" id="IPR043519">
    <property type="entry name" value="NT_sf"/>
</dbReference>
<keyword evidence="11" id="KW-1185">Reference proteome</keyword>
<evidence type="ECO:0000256" key="5">
    <source>
        <dbReference type="ARBA" id="ARBA00022842"/>
    </source>
</evidence>
<comment type="activity regulation">
    <text evidence="7">Uridylyltransferase (UTase) activity is inhibited by glutamine, while glutamine activates uridylyl-removing (UR) activity.</text>
</comment>
<dbReference type="Pfam" id="PF08335">
    <property type="entry name" value="GlnD_UR_UTase"/>
    <property type="match status" value="1"/>
</dbReference>
<dbReference type="SUPFAM" id="SSF55021">
    <property type="entry name" value="ACT-like"/>
    <property type="match status" value="2"/>
</dbReference>
<keyword evidence="5 7" id="KW-0460">Magnesium</keyword>
<sequence length="891" mass="100073">MGNERKHIRHEFEKRHLSGTEAARALATLMDKIAVDLCGYAGLPNGDTDKDETFCLCATGGYGAGLLAPFSDVDLLFLTDDTPSENLLRCIEYVLYTLWDLGLRVGHATRSQATCLESAQEDLTTCTALLDLRPLYGNKESADALHHALRAYLTGPTLEHFVTEAIAQREDRHTHYGATPYLVEPHLKAGRGGLRDLQVLNWIGRASLGLLISRATPLRRELGLAPACVLLGLFTERETYRAEKVWDFLWTVRLHLHYVTGRNEERLTFDVQPIIGARMGYASHGRQRGVERFMRHYFLMARSIMRLTHILQPAVLLYLQNQQRGRPPYVEEGPEEFRRIDGCLSLTDPTAFARNPQTLLRLLDCARRHELPLHPAAVQQLIRFERHITRLKHDPATIRIFLNLLCAPAPKAPSPPIRDDEKNFWLPVLSETGLLARFLPGWSRILGRTQFDGYHIYTVDEHTIEAVRILRQIENGHMADEIPAVYGLTRNLQARQALFLATLLHDIGKGRGGGHSEIGAQIAVTTCQQLNLSADDTDTVSWLVLHHLLLSRTAFTRDIDDPHTILDLADIIQSPERLRLLLLLTISDIRAVGPRAWNAWKATLLYRLYTRIADVLDGGMQASENDERVTQTRALTREALSTSLPEESVQHFLQLGRPGYWLGFDTQTHLRHAHLVHNHLNRAGNDRITVDIHPLPSRGITELTIICPDQPGVFSEIAGALALCGASIADARIHTLSNGTVLDSFWIQDSYGEAFEEEDHLERVRHCITAALKGDLNLNEALASATPPLSRRLEALPIPSRVIVDNDASEWYSVVEVNGRDRPALLHDLTATLNREGVQISSAHVTTYGLRAVDVFYLHDEQGLKLTDPTHLEKIRRALLHALTNPSIEHL</sequence>
<dbReference type="HAMAP" id="MF_00277">
    <property type="entry name" value="PII_uridylyl_transf"/>
    <property type="match status" value="1"/>
</dbReference>
<dbReference type="PIRSF" id="PIRSF006288">
    <property type="entry name" value="PII_uridyltransf"/>
    <property type="match status" value="1"/>
</dbReference>
<comment type="catalytic activity">
    <reaction evidence="7">
        <text>[protein-PII]-uridylyl-L-tyrosine + H2O = [protein-PII]-L-tyrosine + UMP + H(+)</text>
        <dbReference type="Rhea" id="RHEA:48600"/>
        <dbReference type="Rhea" id="RHEA-COMP:12147"/>
        <dbReference type="Rhea" id="RHEA-COMP:12148"/>
        <dbReference type="ChEBI" id="CHEBI:15377"/>
        <dbReference type="ChEBI" id="CHEBI:15378"/>
        <dbReference type="ChEBI" id="CHEBI:46858"/>
        <dbReference type="ChEBI" id="CHEBI:57865"/>
        <dbReference type="ChEBI" id="CHEBI:90602"/>
    </reaction>
</comment>
<feature type="domain" description="ACT" evidence="8">
    <location>
        <begin position="702"/>
        <end position="783"/>
    </location>
</feature>